<dbReference type="EMBL" id="JBHUHV010000002">
    <property type="protein sequence ID" value="MFD2065541.1"/>
    <property type="molecule type" value="Genomic_DNA"/>
</dbReference>
<name>A0ABW4WTK4_9BACT</name>
<reference evidence="3" key="1">
    <citation type="journal article" date="2019" name="Int. J. Syst. Evol. Microbiol.">
        <title>The Global Catalogue of Microorganisms (GCM) 10K type strain sequencing project: providing services to taxonomists for standard genome sequencing and annotation.</title>
        <authorList>
            <consortium name="The Broad Institute Genomics Platform"/>
            <consortium name="The Broad Institute Genome Sequencing Center for Infectious Disease"/>
            <person name="Wu L."/>
            <person name="Ma J."/>
        </authorList>
    </citation>
    <scope>NUCLEOTIDE SEQUENCE [LARGE SCALE GENOMIC DNA]</scope>
    <source>
        <strain evidence="3">JCM 16545</strain>
    </source>
</reference>
<dbReference type="InterPro" id="IPR043749">
    <property type="entry name" value="DUF5694"/>
</dbReference>
<dbReference type="PROSITE" id="PS51257">
    <property type="entry name" value="PROKAR_LIPOPROTEIN"/>
    <property type="match status" value="1"/>
</dbReference>
<keyword evidence="3" id="KW-1185">Reference proteome</keyword>
<feature type="signal peptide" evidence="1">
    <location>
        <begin position="1"/>
        <end position="20"/>
    </location>
</feature>
<sequence>MKKVVLAVFTMTLLFSCATKNQSSSATHPPSDASKVQILMLGSLHFNQFYNKDIPNKNFFSDRRQQEIAEVNQLLKEFNPDMIMVEVSPEHQAELDSLYDLFRKDTSILEKLEDGSSEIYQFGFKLAKELDHEQLYAINYYNSTSQSLLAAGQNFKTFQNGLENFQKYSRGVTTDFTDGKTTFRDFLITLNKPETIELSHYQFYNLPAYVQNGSFRSYKGLNKNALDTTQIGAEFISLFYNRNLKIYSNILNSQLRNHGKRILLIMGQTHIGVLQDITDNNPGFEVINANTYLNKPAAL</sequence>
<evidence type="ECO:0000313" key="2">
    <source>
        <dbReference type="EMBL" id="MFD2065541.1"/>
    </source>
</evidence>
<proteinExistence type="predicted"/>
<evidence type="ECO:0000256" key="1">
    <source>
        <dbReference type="SAM" id="SignalP"/>
    </source>
</evidence>
<protein>
    <submittedName>
        <fullName evidence="2">DUF5694 domain-containing protein</fullName>
    </submittedName>
</protein>
<dbReference type="RefSeq" id="WP_229959977.1">
    <property type="nucleotide sequence ID" value="NZ_JAJJWI010000006.1"/>
</dbReference>
<keyword evidence="1" id="KW-0732">Signal</keyword>
<comment type="caution">
    <text evidence="2">The sequence shown here is derived from an EMBL/GenBank/DDBJ whole genome shotgun (WGS) entry which is preliminary data.</text>
</comment>
<evidence type="ECO:0000313" key="3">
    <source>
        <dbReference type="Proteomes" id="UP001597369"/>
    </source>
</evidence>
<dbReference type="Proteomes" id="UP001597369">
    <property type="component" value="Unassembled WGS sequence"/>
</dbReference>
<gene>
    <name evidence="2" type="ORF">ACFSKU_01490</name>
</gene>
<organism evidence="2 3">
    <name type="scientific">Pontibacter silvestris</name>
    <dbReference type="NCBI Taxonomy" id="2305183"/>
    <lineage>
        <taxon>Bacteria</taxon>
        <taxon>Pseudomonadati</taxon>
        <taxon>Bacteroidota</taxon>
        <taxon>Cytophagia</taxon>
        <taxon>Cytophagales</taxon>
        <taxon>Hymenobacteraceae</taxon>
        <taxon>Pontibacter</taxon>
    </lineage>
</organism>
<feature type="chain" id="PRO_5046833631" evidence="1">
    <location>
        <begin position="21"/>
        <end position="299"/>
    </location>
</feature>
<accession>A0ABW4WTK4</accession>
<dbReference type="Pfam" id="PF18950">
    <property type="entry name" value="DUF5694"/>
    <property type="match status" value="1"/>
</dbReference>